<name>A0A4W3IW44_CALMI</name>
<dbReference type="InterPro" id="IPR036640">
    <property type="entry name" value="ABC1_TM_sf"/>
</dbReference>
<dbReference type="Pfam" id="PF00664">
    <property type="entry name" value="ABC_membrane"/>
    <property type="match status" value="1"/>
</dbReference>
<dbReference type="PANTHER" id="PTHR43394:SF21">
    <property type="entry name" value="ATP BINDING CASSETTE SUBFAMILY B MEMBER 9"/>
    <property type="match status" value="1"/>
</dbReference>
<dbReference type="SUPFAM" id="SSF90123">
    <property type="entry name" value="ABC transporter transmembrane region"/>
    <property type="match status" value="1"/>
</dbReference>
<dbReference type="Ensembl" id="ENSCMIT00000035320.1">
    <property type="protein sequence ID" value="ENSCMIP00000034799.1"/>
    <property type="gene ID" value="ENSCMIG00000014750.1"/>
</dbReference>
<reference evidence="15" key="2">
    <citation type="journal article" date="2007" name="PLoS Biol.">
        <title>Survey sequencing and comparative analysis of the elephant shark (Callorhinchus milii) genome.</title>
        <authorList>
            <person name="Venkatesh B."/>
            <person name="Kirkness E.F."/>
            <person name="Loh Y.H."/>
            <person name="Halpern A.L."/>
            <person name="Lee A.P."/>
            <person name="Johnson J."/>
            <person name="Dandona N."/>
            <person name="Viswanathan L.D."/>
            <person name="Tay A."/>
            <person name="Venter J.C."/>
            <person name="Strausberg R.L."/>
            <person name="Brenner S."/>
        </authorList>
    </citation>
    <scope>NUCLEOTIDE SEQUENCE [LARGE SCALE GENOMIC DNA]</scope>
</reference>
<feature type="domain" description="ABC transmembrane type-1" evidence="13">
    <location>
        <begin position="194"/>
        <end position="454"/>
    </location>
</feature>
<evidence type="ECO:0000256" key="10">
    <source>
        <dbReference type="ARBA" id="ARBA00023136"/>
    </source>
</evidence>
<dbReference type="GeneTree" id="ENSGT00940000155431"/>
<reference evidence="14" key="4">
    <citation type="submission" date="2025-08" db="UniProtKB">
        <authorList>
            <consortium name="Ensembl"/>
        </authorList>
    </citation>
    <scope>IDENTIFICATION</scope>
</reference>
<keyword evidence="7" id="KW-0653">Protein transport</keyword>
<protein>
    <submittedName>
        <fullName evidence="14">Uncharacterized protein</fullName>
    </submittedName>
</protein>
<evidence type="ECO:0000259" key="12">
    <source>
        <dbReference type="PROSITE" id="PS50893"/>
    </source>
</evidence>
<dbReference type="OMA" id="EQLGNHK"/>
<keyword evidence="3" id="KW-0813">Transport</keyword>
<feature type="transmembrane region" description="Helical" evidence="11">
    <location>
        <begin position="82"/>
        <end position="103"/>
    </location>
</feature>
<dbReference type="InterPro" id="IPR017871">
    <property type="entry name" value="ABC_transporter-like_CS"/>
</dbReference>
<evidence type="ECO:0000256" key="2">
    <source>
        <dbReference type="ARBA" id="ARBA00006493"/>
    </source>
</evidence>
<evidence type="ECO:0000256" key="11">
    <source>
        <dbReference type="SAM" id="Phobius"/>
    </source>
</evidence>
<reference evidence="14" key="5">
    <citation type="submission" date="2025-09" db="UniProtKB">
        <authorList>
            <consortium name="Ensembl"/>
        </authorList>
    </citation>
    <scope>IDENTIFICATION</scope>
</reference>
<evidence type="ECO:0000313" key="14">
    <source>
        <dbReference type="Ensembl" id="ENSCMIP00000034799.1"/>
    </source>
</evidence>
<evidence type="ECO:0000256" key="8">
    <source>
        <dbReference type="ARBA" id="ARBA00022967"/>
    </source>
</evidence>
<keyword evidence="5" id="KW-0547">Nucleotide-binding</keyword>
<dbReference type="SMART" id="SM00382">
    <property type="entry name" value="AAA"/>
    <property type="match status" value="1"/>
</dbReference>
<dbReference type="AlphaFoldDB" id="A0A4W3IW44"/>
<feature type="transmembrane region" description="Helical" evidence="11">
    <location>
        <begin position="115"/>
        <end position="134"/>
    </location>
</feature>
<keyword evidence="15" id="KW-1185">Reference proteome</keyword>
<dbReference type="PROSITE" id="PS50929">
    <property type="entry name" value="ABC_TM1F"/>
    <property type="match status" value="1"/>
</dbReference>
<dbReference type="PROSITE" id="PS50893">
    <property type="entry name" value="ABC_TRANSPORTER_2"/>
    <property type="match status" value="1"/>
</dbReference>
<dbReference type="InterPro" id="IPR027417">
    <property type="entry name" value="P-loop_NTPase"/>
</dbReference>
<feature type="transmembrane region" description="Helical" evidence="11">
    <location>
        <begin position="190"/>
        <end position="214"/>
    </location>
</feature>
<keyword evidence="4 11" id="KW-0812">Transmembrane</keyword>
<dbReference type="InterPro" id="IPR039421">
    <property type="entry name" value="Type_1_exporter"/>
</dbReference>
<dbReference type="FunFam" id="1.20.1560.10:FF:000215">
    <property type="entry name" value="ABC transporter B family member 4"/>
    <property type="match status" value="1"/>
</dbReference>
<feature type="transmembrane region" description="Helical" evidence="11">
    <location>
        <begin position="48"/>
        <end position="70"/>
    </location>
</feature>
<dbReference type="PANTHER" id="PTHR43394">
    <property type="entry name" value="ATP-DEPENDENT PERMEASE MDL1, MITOCHONDRIAL"/>
    <property type="match status" value="1"/>
</dbReference>
<evidence type="ECO:0000256" key="3">
    <source>
        <dbReference type="ARBA" id="ARBA00022448"/>
    </source>
</evidence>
<dbReference type="PIRSF" id="PIRSF002773">
    <property type="entry name" value="ABC_prm/ATPase_B"/>
    <property type="match status" value="1"/>
</dbReference>
<reference evidence="15" key="1">
    <citation type="journal article" date="2006" name="Science">
        <title>Ancient noncoding elements conserved in the human genome.</title>
        <authorList>
            <person name="Venkatesh B."/>
            <person name="Kirkness E.F."/>
            <person name="Loh Y.H."/>
            <person name="Halpern A.L."/>
            <person name="Lee A.P."/>
            <person name="Johnson J."/>
            <person name="Dandona N."/>
            <person name="Viswanathan L.D."/>
            <person name="Tay A."/>
            <person name="Venter J.C."/>
            <person name="Strausberg R.L."/>
            <person name="Brenner S."/>
        </authorList>
    </citation>
    <scope>NUCLEOTIDE SEQUENCE [LARGE SCALE GENOMIC DNA]</scope>
</reference>
<dbReference type="Gene3D" id="1.20.1560.10">
    <property type="entry name" value="ABC transporter type 1, transmembrane domain"/>
    <property type="match status" value="1"/>
</dbReference>
<dbReference type="GO" id="GO:0016887">
    <property type="term" value="F:ATP hydrolysis activity"/>
    <property type="evidence" value="ECO:0007669"/>
    <property type="project" value="InterPro"/>
</dbReference>
<dbReference type="Pfam" id="PF00005">
    <property type="entry name" value="ABC_tran"/>
    <property type="match status" value="1"/>
</dbReference>
<keyword evidence="10 11" id="KW-0472">Membrane</keyword>
<evidence type="ECO:0000256" key="6">
    <source>
        <dbReference type="ARBA" id="ARBA00022840"/>
    </source>
</evidence>
<dbReference type="InterPro" id="IPR011527">
    <property type="entry name" value="ABC1_TM_dom"/>
</dbReference>
<dbReference type="Gene3D" id="3.40.50.300">
    <property type="entry name" value="P-loop containing nucleotide triphosphate hydrolases"/>
    <property type="match status" value="1"/>
</dbReference>
<accession>A0A4W3IW44</accession>
<sequence>MRGWQAGVCSLLGAALDVSVTTVLYIHGTEYQRFSADLRRFSVSRSFLDLWAACVLRLCLLSGAGLGVCLNPAQGPGRLGRWAGWLRLLFGLVPLYATVKLLLYSDSSAFPHDPWFWSLLAWTYLSSLATFVALKLSCVKPASAVVRSESSGRSDEERSLLDSEEQGNTGIKVSAVYVVWRVLAFCKQDACLLAAAFVFLLIGVLCEIFIPFFLGRVLEAIVAQKTNHVLSLSPRLPSPGSSGLTGGFREGAFNVAFARLNVRIRRLLLTSLLQQEIAFFDCNHTGDMTSRLTSDTTVVSDVISQNANIFLRSLVKTLGICALMITLSWKLTVVTVIGFPVIIQVSDIYSQHYKALAKEVQDALAKANHIAEEAISCIKTVRSFAAEGAEERVYNEQLSRMYALNKREALASAYFTWATKFLQLALQCSIIYYGGFLVLSNSLTSASLISFIIYELALGDCLQVSAMGMVFTSLVQAVGVMEKILEIIDRKSAMSRDGTLAPETLKGEVTFRNVTFSYPSRPEVPVLNDVCFTLSPGEVTALVGPSGSGKSSCVHLMERFYSPHAGEVLLDGLPLPQYQSQYLHSQVALVGQEPVLFARSIEENITYGMEQASSADSVTEAARKANAHDFIMEMKDGYSTETGEKGAQLSGGQKQRVAIARALVRSPRVLLLDEATSALDAESDHKVQEALYSIKENCTVLIIAHRLSTVEKADKIIVIDKGSVVEQGSHKELMRKGGLYFTLVQWQTLGLENSPEDKLVVMNH</sequence>
<evidence type="ECO:0000256" key="9">
    <source>
        <dbReference type="ARBA" id="ARBA00022989"/>
    </source>
</evidence>
<comment type="subcellular location">
    <subcellularLocation>
        <location evidence="1">Endomembrane system</location>
        <topology evidence="1">Multi-pass membrane protein</topology>
    </subcellularLocation>
</comment>
<dbReference type="GO" id="GO:0005524">
    <property type="term" value="F:ATP binding"/>
    <property type="evidence" value="ECO:0007669"/>
    <property type="project" value="UniProtKB-KW"/>
</dbReference>
<comment type="similarity">
    <text evidence="2">Belongs to the ABC transporter superfamily. ABCB family. MHC peptide exporter (TC 3.A.1.209) subfamily.</text>
</comment>
<keyword evidence="7" id="KW-0571">Peptide transport</keyword>
<dbReference type="PROSITE" id="PS00211">
    <property type="entry name" value="ABC_TRANSPORTER_1"/>
    <property type="match status" value="1"/>
</dbReference>
<evidence type="ECO:0000256" key="1">
    <source>
        <dbReference type="ARBA" id="ARBA00004127"/>
    </source>
</evidence>
<evidence type="ECO:0000259" key="13">
    <source>
        <dbReference type="PROSITE" id="PS50929"/>
    </source>
</evidence>
<keyword evidence="8" id="KW-1278">Translocase</keyword>
<dbReference type="GO" id="GO:0016020">
    <property type="term" value="C:membrane"/>
    <property type="evidence" value="ECO:0007669"/>
    <property type="project" value="InterPro"/>
</dbReference>
<evidence type="ECO:0000313" key="15">
    <source>
        <dbReference type="Proteomes" id="UP000314986"/>
    </source>
</evidence>
<dbReference type="InterPro" id="IPR003593">
    <property type="entry name" value="AAA+_ATPase"/>
</dbReference>
<evidence type="ECO:0000256" key="7">
    <source>
        <dbReference type="ARBA" id="ARBA00022856"/>
    </source>
</evidence>
<dbReference type="InterPro" id="IPR003439">
    <property type="entry name" value="ABC_transporter-like_ATP-bd"/>
</dbReference>
<proteinExistence type="inferred from homology"/>
<dbReference type="InParanoid" id="A0A4W3IW44"/>
<dbReference type="GO" id="GO:0012505">
    <property type="term" value="C:endomembrane system"/>
    <property type="evidence" value="ECO:0007669"/>
    <property type="project" value="UniProtKB-SubCell"/>
</dbReference>
<dbReference type="STRING" id="7868.ENSCMIP00000034799"/>
<dbReference type="Proteomes" id="UP000314986">
    <property type="component" value="Unassembled WGS sequence"/>
</dbReference>
<dbReference type="FunFam" id="3.40.50.300:FF:000140">
    <property type="entry name" value="Lipid A export ATP-binding/permease protein MsbA"/>
    <property type="match status" value="1"/>
</dbReference>
<reference evidence="15" key="3">
    <citation type="journal article" date="2014" name="Nature">
        <title>Elephant shark genome provides unique insights into gnathostome evolution.</title>
        <authorList>
            <consortium name="International Elephant Shark Genome Sequencing Consortium"/>
            <person name="Venkatesh B."/>
            <person name="Lee A.P."/>
            <person name="Ravi V."/>
            <person name="Maurya A.K."/>
            <person name="Lian M.M."/>
            <person name="Swann J.B."/>
            <person name="Ohta Y."/>
            <person name="Flajnik M.F."/>
            <person name="Sutoh Y."/>
            <person name="Kasahara M."/>
            <person name="Hoon S."/>
            <person name="Gangu V."/>
            <person name="Roy S.W."/>
            <person name="Irimia M."/>
            <person name="Korzh V."/>
            <person name="Kondrychyn I."/>
            <person name="Lim Z.W."/>
            <person name="Tay B.H."/>
            <person name="Tohari S."/>
            <person name="Kong K.W."/>
            <person name="Ho S."/>
            <person name="Lorente-Galdos B."/>
            <person name="Quilez J."/>
            <person name="Marques-Bonet T."/>
            <person name="Raney B.J."/>
            <person name="Ingham P.W."/>
            <person name="Tay A."/>
            <person name="Hillier L.W."/>
            <person name="Minx P."/>
            <person name="Boehm T."/>
            <person name="Wilson R.K."/>
            <person name="Brenner S."/>
            <person name="Warren W.C."/>
        </authorList>
    </citation>
    <scope>NUCLEOTIDE SEQUENCE [LARGE SCALE GENOMIC DNA]</scope>
</reference>
<organism evidence="14 15">
    <name type="scientific">Callorhinchus milii</name>
    <name type="common">Ghost shark</name>
    <dbReference type="NCBI Taxonomy" id="7868"/>
    <lineage>
        <taxon>Eukaryota</taxon>
        <taxon>Metazoa</taxon>
        <taxon>Chordata</taxon>
        <taxon>Craniata</taxon>
        <taxon>Vertebrata</taxon>
        <taxon>Chondrichthyes</taxon>
        <taxon>Holocephali</taxon>
        <taxon>Chimaeriformes</taxon>
        <taxon>Callorhinchidae</taxon>
        <taxon>Callorhinchus</taxon>
    </lineage>
</organism>
<feature type="transmembrane region" description="Helical" evidence="11">
    <location>
        <begin position="7"/>
        <end position="28"/>
    </location>
</feature>
<keyword evidence="6" id="KW-0067">ATP-binding</keyword>
<evidence type="ECO:0000256" key="4">
    <source>
        <dbReference type="ARBA" id="ARBA00022692"/>
    </source>
</evidence>
<dbReference type="SUPFAM" id="SSF52540">
    <property type="entry name" value="P-loop containing nucleoside triphosphate hydrolases"/>
    <property type="match status" value="1"/>
</dbReference>
<evidence type="ECO:0000256" key="5">
    <source>
        <dbReference type="ARBA" id="ARBA00022741"/>
    </source>
</evidence>
<dbReference type="GO" id="GO:0015421">
    <property type="term" value="F:ABC-type oligopeptide transporter activity"/>
    <property type="evidence" value="ECO:0007669"/>
    <property type="project" value="TreeGrafter"/>
</dbReference>
<feature type="domain" description="ABC transporter" evidence="12">
    <location>
        <begin position="509"/>
        <end position="746"/>
    </location>
</feature>
<keyword evidence="9 11" id="KW-1133">Transmembrane helix</keyword>